<comment type="caution">
    <text evidence="1">The sequence shown here is derived from an EMBL/GenBank/DDBJ whole genome shotgun (WGS) entry which is preliminary data.</text>
</comment>
<proteinExistence type="predicted"/>
<accession>A0A0F9JCY2</accession>
<organism evidence="1">
    <name type="scientific">marine sediment metagenome</name>
    <dbReference type="NCBI Taxonomy" id="412755"/>
    <lineage>
        <taxon>unclassified sequences</taxon>
        <taxon>metagenomes</taxon>
        <taxon>ecological metagenomes</taxon>
    </lineage>
</organism>
<name>A0A0F9JCY2_9ZZZZ</name>
<dbReference type="EMBL" id="LAZR01010309">
    <property type="protein sequence ID" value="KKM67659.1"/>
    <property type="molecule type" value="Genomic_DNA"/>
</dbReference>
<evidence type="ECO:0000313" key="1">
    <source>
        <dbReference type="EMBL" id="KKM67659.1"/>
    </source>
</evidence>
<protein>
    <recommendedName>
        <fullName evidence="2">B box-type domain-containing protein</fullName>
    </recommendedName>
</protein>
<evidence type="ECO:0008006" key="2">
    <source>
        <dbReference type="Google" id="ProtNLM"/>
    </source>
</evidence>
<dbReference type="AlphaFoldDB" id="A0A0F9JCY2"/>
<reference evidence="1" key="1">
    <citation type="journal article" date="2015" name="Nature">
        <title>Complex archaea that bridge the gap between prokaryotes and eukaryotes.</title>
        <authorList>
            <person name="Spang A."/>
            <person name="Saw J.H."/>
            <person name="Jorgensen S.L."/>
            <person name="Zaremba-Niedzwiedzka K."/>
            <person name="Martijn J."/>
            <person name="Lind A.E."/>
            <person name="van Eijk R."/>
            <person name="Schleper C."/>
            <person name="Guy L."/>
            <person name="Ettema T.J."/>
        </authorList>
    </citation>
    <scope>NUCLEOTIDE SEQUENCE</scope>
</reference>
<gene>
    <name evidence="1" type="ORF">LCGC14_1468870</name>
</gene>
<sequence>MTQEVLCENCGENTTSNVFECGECYNQICDMCANICKNCGEHFCDGCYHDHKQKCK</sequence>